<dbReference type="EMBL" id="MN740568">
    <property type="protein sequence ID" value="QHU34287.1"/>
    <property type="molecule type" value="Genomic_DNA"/>
</dbReference>
<evidence type="ECO:0000313" key="1">
    <source>
        <dbReference type="EMBL" id="QHU34287.1"/>
    </source>
</evidence>
<protein>
    <submittedName>
        <fullName evidence="1">Uncharacterized protein</fullName>
    </submittedName>
</protein>
<accession>A0A6C0LUK0</accession>
<dbReference type="AlphaFoldDB" id="A0A6C0LUK0"/>
<organism evidence="1">
    <name type="scientific">viral metagenome</name>
    <dbReference type="NCBI Taxonomy" id="1070528"/>
    <lineage>
        <taxon>unclassified sequences</taxon>
        <taxon>metagenomes</taxon>
        <taxon>organismal metagenomes</taxon>
    </lineage>
</organism>
<proteinExistence type="predicted"/>
<reference evidence="1" key="1">
    <citation type="journal article" date="2020" name="Nature">
        <title>Giant virus diversity and host interactions through global metagenomics.</title>
        <authorList>
            <person name="Schulz F."/>
            <person name="Roux S."/>
            <person name="Paez-Espino D."/>
            <person name="Jungbluth S."/>
            <person name="Walsh D.A."/>
            <person name="Denef V.J."/>
            <person name="McMahon K.D."/>
            <person name="Konstantinidis K.T."/>
            <person name="Eloe-Fadrosh E.A."/>
            <person name="Kyrpides N.C."/>
            <person name="Woyke T."/>
        </authorList>
    </citation>
    <scope>NUCLEOTIDE SEQUENCE</scope>
    <source>
        <strain evidence="1">GVMAG-S-1016713-123</strain>
    </source>
</reference>
<sequence>MVELLLEHPDISIELDLDTNKELRLAEDMTPYGEEQNGIPYLIEDYIVTKNKIKEHKYKNIKELSNYKRPNISSLKTMAYHRGPSALDTYINLNPGTINRPYGKLGGKRRT</sequence>
<name>A0A6C0LUK0_9ZZZZ</name>